<dbReference type="AlphaFoldDB" id="A0A0F5JW32"/>
<dbReference type="GO" id="GO:0022857">
    <property type="term" value="F:transmembrane transporter activity"/>
    <property type="evidence" value="ECO:0007669"/>
    <property type="project" value="InterPro"/>
</dbReference>
<feature type="transmembrane region" description="Helical" evidence="6">
    <location>
        <begin position="255"/>
        <end position="276"/>
    </location>
</feature>
<organism evidence="8 9">
    <name type="scientific">Robbsia andropogonis</name>
    <dbReference type="NCBI Taxonomy" id="28092"/>
    <lineage>
        <taxon>Bacteria</taxon>
        <taxon>Pseudomonadati</taxon>
        <taxon>Pseudomonadota</taxon>
        <taxon>Betaproteobacteria</taxon>
        <taxon>Burkholderiales</taxon>
        <taxon>Burkholderiaceae</taxon>
        <taxon>Robbsia</taxon>
    </lineage>
</organism>
<evidence type="ECO:0000256" key="1">
    <source>
        <dbReference type="ARBA" id="ARBA00004651"/>
    </source>
</evidence>
<feature type="transmembrane region" description="Helical" evidence="6">
    <location>
        <begin position="175"/>
        <end position="193"/>
    </location>
</feature>
<keyword evidence="5 6" id="KW-0472">Membrane</keyword>
<feature type="transmembrane region" description="Helical" evidence="6">
    <location>
        <begin position="110"/>
        <end position="132"/>
    </location>
</feature>
<dbReference type="PROSITE" id="PS00216">
    <property type="entry name" value="SUGAR_TRANSPORT_1"/>
    <property type="match status" value="1"/>
</dbReference>
<dbReference type="PANTHER" id="PTHR43124">
    <property type="entry name" value="PURINE EFFLUX PUMP PBUE"/>
    <property type="match status" value="1"/>
</dbReference>
<dbReference type="PROSITE" id="PS50850">
    <property type="entry name" value="MFS"/>
    <property type="match status" value="1"/>
</dbReference>
<feature type="transmembrane region" description="Helical" evidence="6">
    <location>
        <begin position="144"/>
        <end position="169"/>
    </location>
</feature>
<dbReference type="Pfam" id="PF07690">
    <property type="entry name" value="MFS_1"/>
    <property type="match status" value="1"/>
</dbReference>
<dbReference type="InterPro" id="IPR005829">
    <property type="entry name" value="Sugar_transporter_CS"/>
</dbReference>
<evidence type="ECO:0000256" key="3">
    <source>
        <dbReference type="ARBA" id="ARBA00022692"/>
    </source>
</evidence>
<feature type="transmembrane region" description="Helical" evidence="6">
    <location>
        <begin position="55"/>
        <end position="74"/>
    </location>
</feature>
<protein>
    <recommendedName>
        <fullName evidence="7">Major facilitator superfamily (MFS) profile domain-containing protein</fullName>
    </recommendedName>
</protein>
<feature type="transmembrane region" description="Helical" evidence="6">
    <location>
        <begin position="378"/>
        <end position="399"/>
    </location>
</feature>
<dbReference type="InterPro" id="IPR036259">
    <property type="entry name" value="MFS_trans_sf"/>
</dbReference>
<dbReference type="EMBL" id="LAQU01000030">
    <property type="protein sequence ID" value="KKB61864.1"/>
    <property type="molecule type" value="Genomic_DNA"/>
</dbReference>
<feature type="transmembrane region" description="Helical" evidence="6">
    <location>
        <begin position="218"/>
        <end position="243"/>
    </location>
</feature>
<dbReference type="Gene3D" id="1.20.1250.20">
    <property type="entry name" value="MFS general substrate transporter like domains"/>
    <property type="match status" value="1"/>
</dbReference>
<dbReference type="STRING" id="28092.WM40_20940"/>
<dbReference type="Proteomes" id="UP000033618">
    <property type="component" value="Unassembled WGS sequence"/>
</dbReference>
<dbReference type="SUPFAM" id="SSF103473">
    <property type="entry name" value="MFS general substrate transporter"/>
    <property type="match status" value="1"/>
</dbReference>
<reference evidence="8 9" key="1">
    <citation type="submission" date="2015-03" db="EMBL/GenBank/DDBJ databases">
        <title>Draft Genome Sequence of Burkholderia andropogonis type strain ICMP2807, isolated from Sorghum bicolor.</title>
        <authorList>
            <person name="Lopes-Santos L."/>
            <person name="Castro D.B."/>
            <person name="Ottoboni L.M."/>
            <person name="Park D."/>
            <person name="Weirc B.S."/>
            <person name="Destefano S.A."/>
        </authorList>
    </citation>
    <scope>NUCLEOTIDE SEQUENCE [LARGE SCALE GENOMIC DNA]</scope>
    <source>
        <strain evidence="8 9">ICMP2807</strain>
    </source>
</reference>
<feature type="transmembrane region" description="Helical" evidence="6">
    <location>
        <begin position="311"/>
        <end position="334"/>
    </location>
</feature>
<gene>
    <name evidence="8" type="ORF">WM40_20940</name>
</gene>
<keyword evidence="3 6" id="KW-0812">Transmembrane</keyword>
<evidence type="ECO:0000256" key="6">
    <source>
        <dbReference type="SAM" id="Phobius"/>
    </source>
</evidence>
<dbReference type="InterPro" id="IPR020846">
    <property type="entry name" value="MFS_dom"/>
</dbReference>
<proteinExistence type="predicted"/>
<evidence type="ECO:0000259" key="7">
    <source>
        <dbReference type="PROSITE" id="PS50850"/>
    </source>
</evidence>
<comment type="caution">
    <text evidence="8">The sequence shown here is derived from an EMBL/GenBank/DDBJ whole genome shotgun (WGS) entry which is preliminary data.</text>
</comment>
<evidence type="ECO:0000313" key="9">
    <source>
        <dbReference type="Proteomes" id="UP000033618"/>
    </source>
</evidence>
<dbReference type="CDD" id="cd17473">
    <property type="entry name" value="MFS_arabinose_efflux_permease_like"/>
    <property type="match status" value="1"/>
</dbReference>
<dbReference type="InterPro" id="IPR050189">
    <property type="entry name" value="MFS_Efflux_Transporters"/>
</dbReference>
<sequence length="405" mass="42705">MCRPSAASAPREATLFHALILLSTVICATLAPTVIGPVLPVIAHHFADVPKIDTLVPIIVTMPMLILGALAMPIGAVSDRVGRKRVLVSALVLYAVAGTAPLYLNSIYTILVSRALVGLAEAAVMTVSTSFIGDYFSGAERDRYASLQVTVASSSAFLFNLVGGALGAYGWRAPFTAYALPLLLAPFVQIFIWNTHRANDVRDVTVTASSVEPVFKPWLLALICLAAFLVGLVFMVVPVHLSFMLVALHVHSTGAIGIAYALNSVGVIVGTLLFGWRLARRFTVLPQFALSALLCGIGFLTMGAARDFAVLTLGSAINGLGCGMAVPAMISWGLRSLPFARRGFGTGAFTSSQSIGYFCSPIIVMVLVGHGGSRFTVLQSWGMAFTALAVLGFAVSFGASRYTSR</sequence>
<evidence type="ECO:0000256" key="5">
    <source>
        <dbReference type="ARBA" id="ARBA00023136"/>
    </source>
</evidence>
<name>A0A0F5JW32_9BURK</name>
<dbReference type="GO" id="GO:0005886">
    <property type="term" value="C:plasma membrane"/>
    <property type="evidence" value="ECO:0007669"/>
    <property type="project" value="UniProtKB-SubCell"/>
</dbReference>
<feature type="transmembrane region" description="Helical" evidence="6">
    <location>
        <begin position="288"/>
        <end position="305"/>
    </location>
</feature>
<dbReference type="PATRIC" id="fig|28092.6.peg.4929"/>
<feature type="domain" description="Major facilitator superfamily (MFS) profile" evidence="7">
    <location>
        <begin position="17"/>
        <end position="405"/>
    </location>
</feature>
<keyword evidence="4 6" id="KW-1133">Transmembrane helix</keyword>
<evidence type="ECO:0000256" key="2">
    <source>
        <dbReference type="ARBA" id="ARBA00022475"/>
    </source>
</evidence>
<keyword evidence="2" id="KW-1003">Cell membrane</keyword>
<evidence type="ECO:0000313" key="8">
    <source>
        <dbReference type="EMBL" id="KKB61864.1"/>
    </source>
</evidence>
<feature type="transmembrane region" description="Helical" evidence="6">
    <location>
        <begin position="12"/>
        <end position="35"/>
    </location>
</feature>
<feature type="transmembrane region" description="Helical" evidence="6">
    <location>
        <begin position="355"/>
        <end position="372"/>
    </location>
</feature>
<accession>A0A0F5JW32</accession>
<evidence type="ECO:0000256" key="4">
    <source>
        <dbReference type="ARBA" id="ARBA00022989"/>
    </source>
</evidence>
<comment type="subcellular location">
    <subcellularLocation>
        <location evidence="1">Cell membrane</location>
        <topology evidence="1">Multi-pass membrane protein</topology>
    </subcellularLocation>
</comment>
<dbReference type="InterPro" id="IPR011701">
    <property type="entry name" value="MFS"/>
</dbReference>
<keyword evidence="9" id="KW-1185">Reference proteome</keyword>
<feature type="transmembrane region" description="Helical" evidence="6">
    <location>
        <begin position="86"/>
        <end position="104"/>
    </location>
</feature>
<dbReference type="PANTHER" id="PTHR43124:SF3">
    <property type="entry name" value="CHLORAMPHENICOL EFFLUX PUMP RV0191"/>
    <property type="match status" value="1"/>
</dbReference>